<feature type="domain" description="Pyrroline-5-carboxylate reductase dimerisation" evidence="7">
    <location>
        <begin position="145"/>
        <end position="245"/>
    </location>
</feature>
<evidence type="ECO:0000259" key="6">
    <source>
        <dbReference type="Pfam" id="PF03807"/>
    </source>
</evidence>
<dbReference type="Gene3D" id="3.40.50.720">
    <property type="entry name" value="NAD(P)-binding Rossmann-like Domain"/>
    <property type="match status" value="1"/>
</dbReference>
<keyword evidence="3 4" id="KW-0560">Oxidoreductase</keyword>
<feature type="domain" description="Pyrroline-5-carboxylate reductase catalytic N-terminal" evidence="6">
    <location>
        <begin position="2"/>
        <end position="87"/>
    </location>
</feature>
<keyword evidence="4" id="KW-0641">Proline biosynthesis</keyword>
<comment type="catalytic activity">
    <reaction evidence="4">
        <text>L-proline + NADP(+) = (S)-1-pyrroline-5-carboxylate + NADPH + 2 H(+)</text>
        <dbReference type="Rhea" id="RHEA:14109"/>
        <dbReference type="ChEBI" id="CHEBI:15378"/>
        <dbReference type="ChEBI" id="CHEBI:17388"/>
        <dbReference type="ChEBI" id="CHEBI:57783"/>
        <dbReference type="ChEBI" id="CHEBI:58349"/>
        <dbReference type="ChEBI" id="CHEBI:60039"/>
        <dbReference type="EC" id="1.5.1.2"/>
    </reaction>
</comment>
<comment type="function">
    <text evidence="4">Catalyzes the reduction of 1-pyrroline-5-carboxylate (PCA) to L-proline.</text>
</comment>
<dbReference type="InterPro" id="IPR029036">
    <property type="entry name" value="P5CR_dimer"/>
</dbReference>
<dbReference type="GO" id="GO:0004735">
    <property type="term" value="F:pyrroline-5-carboxylate reductase activity"/>
    <property type="evidence" value="ECO:0007669"/>
    <property type="project" value="UniProtKB-UniRule"/>
</dbReference>
<evidence type="ECO:0000256" key="4">
    <source>
        <dbReference type="HAMAP-Rule" id="MF_01925"/>
    </source>
</evidence>
<evidence type="ECO:0000313" key="8">
    <source>
        <dbReference type="EMBL" id="ADB57392.1"/>
    </source>
</evidence>
<organism evidence="8 9">
    <name type="scientific">Archaeoglobus profundus (strain DSM 5631 / JCM 9629 / NBRC 100127 / Av18)</name>
    <dbReference type="NCBI Taxonomy" id="572546"/>
    <lineage>
        <taxon>Archaea</taxon>
        <taxon>Methanobacteriati</taxon>
        <taxon>Methanobacteriota</taxon>
        <taxon>Archaeoglobi</taxon>
        <taxon>Archaeoglobales</taxon>
        <taxon>Archaeoglobaceae</taxon>
        <taxon>Archaeoglobus</taxon>
    </lineage>
</organism>
<comment type="similarity">
    <text evidence="1 4">Belongs to the pyrroline-5-carboxylate reductase family.</text>
</comment>
<accession>D2RGG7</accession>
<dbReference type="GO" id="GO:0005737">
    <property type="term" value="C:cytoplasm"/>
    <property type="evidence" value="ECO:0007669"/>
    <property type="project" value="UniProtKB-SubCell"/>
</dbReference>
<protein>
    <recommendedName>
        <fullName evidence="4">Pyrroline-5-carboxylate reductase</fullName>
        <shortName evidence="4">P5C reductase</shortName>
        <shortName evidence="4">P5CR</shortName>
        <ecNumber evidence="4">1.5.1.2</ecNumber>
    </recommendedName>
    <alternativeName>
        <fullName evidence="4">PCA reductase</fullName>
    </alternativeName>
</protein>
<evidence type="ECO:0000256" key="2">
    <source>
        <dbReference type="ARBA" id="ARBA00022857"/>
    </source>
</evidence>
<dbReference type="SUPFAM" id="SSF48179">
    <property type="entry name" value="6-phosphogluconate dehydrogenase C-terminal domain-like"/>
    <property type="match status" value="1"/>
</dbReference>
<dbReference type="Pfam" id="PF14748">
    <property type="entry name" value="P5CR_dimer"/>
    <property type="match status" value="1"/>
</dbReference>
<dbReference type="Pfam" id="PF03807">
    <property type="entry name" value="F420_oxidored"/>
    <property type="match status" value="1"/>
</dbReference>
<dbReference type="EMBL" id="CP001857">
    <property type="protein sequence ID" value="ADB57392.1"/>
    <property type="molecule type" value="Genomic_DNA"/>
</dbReference>
<reference evidence="8 9" key="1">
    <citation type="journal article" date="2010" name="Stand. Genomic Sci.">
        <title>Complete genome sequence of Archaeoglobus profundus type strain (AV18).</title>
        <authorList>
            <person name="von Jan M."/>
            <person name="Lapidus A."/>
            <person name="Del Rio T.G."/>
            <person name="Copeland A."/>
            <person name="Tice H."/>
            <person name="Cheng J.F."/>
            <person name="Lucas S."/>
            <person name="Chen F."/>
            <person name="Nolan M."/>
            <person name="Goodwin L."/>
            <person name="Han C."/>
            <person name="Pitluck S."/>
            <person name="Liolios K."/>
            <person name="Ivanova N."/>
            <person name="Mavromatis K."/>
            <person name="Ovchinnikova G."/>
            <person name="Chertkov O."/>
            <person name="Pati A."/>
            <person name="Chen A."/>
            <person name="Palaniappan K."/>
            <person name="Land M."/>
            <person name="Hauser L."/>
            <person name="Chang Y.J."/>
            <person name="Jeffries C.D."/>
            <person name="Saunders E."/>
            <person name="Brettin T."/>
            <person name="Detter J.C."/>
            <person name="Chain P."/>
            <person name="Eichinger K."/>
            <person name="Huber H."/>
            <person name="Spring S."/>
            <person name="Rohde M."/>
            <person name="Goker M."/>
            <person name="Wirth R."/>
            <person name="Woyke T."/>
            <person name="Bristow J."/>
            <person name="Eisen J.A."/>
            <person name="Markowitz V."/>
            <person name="Hugenholtz P."/>
            <person name="Kyrpides N.C."/>
            <person name="Klenk H.P."/>
        </authorList>
    </citation>
    <scope>NUCLEOTIDE SEQUENCE [LARGE SCALE GENOMIC DNA]</scope>
    <source>
        <strain evidence="9">DSM 5631 / JCM 9629 / NBRC 100127 / Av18</strain>
    </source>
</reference>
<dbReference type="HAMAP" id="MF_01925">
    <property type="entry name" value="P5C_reductase"/>
    <property type="match status" value="1"/>
</dbReference>
<evidence type="ECO:0000256" key="5">
    <source>
        <dbReference type="PIRSR" id="PIRSR000193-1"/>
    </source>
</evidence>
<sequence length="246" mass="27143">MKIAVIGGGNLGSALAKALVKKYDVVVTRRNPEKIDFLRELGCEITSDNAKAVQDSDIALLTVKKDHVKEVLSEIPKDKITVSFVAGLTFKELEMVLKKPVKAMTMLSAEFGKGFSIYYSKLVDEDNDLVERVLSCFGDVFRGEEKDVDNLTAFASSLAFIPKIYEAFVYSGLRLGYDSEIAKRIALQVFEGGVELLKSYEPHEIVEKIVTPAGTTIEGLCKLMERGVEFGIIDAIQACAKRFESL</sequence>
<comment type="pathway">
    <text evidence="4">Amino-acid biosynthesis; L-proline biosynthesis; L-proline from L-glutamate 5-semialdehyde: step 1/1.</text>
</comment>
<evidence type="ECO:0000259" key="7">
    <source>
        <dbReference type="Pfam" id="PF14748"/>
    </source>
</evidence>
<dbReference type="InterPro" id="IPR028939">
    <property type="entry name" value="P5C_Rdtase_cat_N"/>
</dbReference>
<dbReference type="AlphaFoldDB" id="D2RGG7"/>
<keyword evidence="4" id="KW-0963">Cytoplasm</keyword>
<dbReference type="eggNOG" id="arCOG00455">
    <property type="taxonomic scope" value="Archaea"/>
</dbReference>
<dbReference type="PANTHER" id="PTHR11645:SF0">
    <property type="entry name" value="PYRROLINE-5-CARBOXYLATE REDUCTASE 3"/>
    <property type="match status" value="1"/>
</dbReference>
<dbReference type="Proteomes" id="UP000001901">
    <property type="component" value="Chromosome"/>
</dbReference>
<dbReference type="HOGENOM" id="CLU_042344_4_1_2"/>
<dbReference type="Gene3D" id="1.10.3730.10">
    <property type="entry name" value="ProC C-terminal domain-like"/>
    <property type="match status" value="1"/>
</dbReference>
<dbReference type="PaxDb" id="572546-Arcpr_0322"/>
<proteinExistence type="inferred from homology"/>
<dbReference type="GO" id="GO:0055129">
    <property type="term" value="P:L-proline biosynthetic process"/>
    <property type="evidence" value="ECO:0007669"/>
    <property type="project" value="UniProtKB-UniRule"/>
</dbReference>
<dbReference type="STRING" id="572546.Arcpr_0322"/>
<feature type="binding site" evidence="5">
    <location>
        <position position="49"/>
    </location>
    <ligand>
        <name>NADPH</name>
        <dbReference type="ChEBI" id="CHEBI:57783"/>
    </ligand>
</feature>
<evidence type="ECO:0000256" key="3">
    <source>
        <dbReference type="ARBA" id="ARBA00023002"/>
    </source>
</evidence>
<dbReference type="SUPFAM" id="SSF51735">
    <property type="entry name" value="NAD(P)-binding Rossmann-fold domains"/>
    <property type="match status" value="1"/>
</dbReference>
<keyword evidence="9" id="KW-1185">Reference proteome</keyword>
<comment type="subcellular location">
    <subcellularLocation>
        <location evidence="4">Cytoplasm</location>
    </subcellularLocation>
</comment>
<dbReference type="InterPro" id="IPR008927">
    <property type="entry name" value="6-PGluconate_DH-like_C_sf"/>
</dbReference>
<feature type="binding site" evidence="5">
    <location>
        <begin position="6"/>
        <end position="11"/>
    </location>
    <ligand>
        <name>NADP(+)</name>
        <dbReference type="ChEBI" id="CHEBI:58349"/>
    </ligand>
</feature>
<keyword evidence="4" id="KW-0028">Amino-acid biosynthesis</keyword>
<comment type="catalytic activity">
    <reaction evidence="4">
        <text>L-proline + NAD(+) = (S)-1-pyrroline-5-carboxylate + NADH + 2 H(+)</text>
        <dbReference type="Rhea" id="RHEA:14105"/>
        <dbReference type="ChEBI" id="CHEBI:15378"/>
        <dbReference type="ChEBI" id="CHEBI:17388"/>
        <dbReference type="ChEBI" id="CHEBI:57540"/>
        <dbReference type="ChEBI" id="CHEBI:57945"/>
        <dbReference type="ChEBI" id="CHEBI:60039"/>
        <dbReference type="EC" id="1.5.1.2"/>
    </reaction>
</comment>
<gene>
    <name evidence="4" type="primary">proC</name>
    <name evidence="8" type="ordered locus">Arcpr_0322</name>
</gene>
<dbReference type="UniPathway" id="UPA00098">
    <property type="reaction ID" value="UER00361"/>
</dbReference>
<evidence type="ECO:0000256" key="1">
    <source>
        <dbReference type="ARBA" id="ARBA00005525"/>
    </source>
</evidence>
<dbReference type="PIRSF" id="PIRSF000193">
    <property type="entry name" value="Pyrrol-5-carb_rd"/>
    <property type="match status" value="1"/>
</dbReference>
<dbReference type="InterPro" id="IPR000304">
    <property type="entry name" value="Pyrroline-COOH_reductase"/>
</dbReference>
<dbReference type="EC" id="1.5.1.2" evidence="4"/>
<dbReference type="KEGG" id="apo:Arcpr_0322"/>
<dbReference type="RefSeq" id="WP_012939728.1">
    <property type="nucleotide sequence ID" value="NC_013741.1"/>
</dbReference>
<dbReference type="PANTHER" id="PTHR11645">
    <property type="entry name" value="PYRROLINE-5-CARBOXYLATE REDUCTASE"/>
    <property type="match status" value="1"/>
</dbReference>
<dbReference type="GeneID" id="8738975"/>
<name>D2RGG7_ARCPA</name>
<evidence type="ECO:0000313" key="9">
    <source>
        <dbReference type="Proteomes" id="UP000001901"/>
    </source>
</evidence>
<dbReference type="OrthoDB" id="25257at2157"/>
<keyword evidence="2 4" id="KW-0521">NADP</keyword>
<dbReference type="InterPro" id="IPR036291">
    <property type="entry name" value="NAD(P)-bd_dom_sf"/>
</dbReference>